<dbReference type="EMBL" id="JACJVQ010000019">
    <property type="protein sequence ID" value="MBB6636973.1"/>
    <property type="molecule type" value="Genomic_DNA"/>
</dbReference>
<comment type="caution">
    <text evidence="1">The sequence shown here is derived from an EMBL/GenBank/DDBJ whole genome shotgun (WGS) entry which is preliminary data.</text>
</comment>
<sequence>MAVTTQKVPYGYEPPEERTKGTLIFYDSFERVTSEELDRAAELAKERTFSRLVLYPVHEETMKRMSKEPILAYYKREKKLYEWKEEREEEWISIDGWEGKRKKYTPIDHALRHLTETLPAPYFLLLTPEMANAFASFSSFGEWIGKLRLILTDMPERPRPELLKVRDRWDLAEEDKD</sequence>
<dbReference type="Proteomes" id="UP000535838">
    <property type="component" value="Unassembled WGS sequence"/>
</dbReference>
<name>A0A841SXK7_9BACL</name>
<dbReference type="RefSeq" id="WP_185122167.1">
    <property type="nucleotide sequence ID" value="NZ_JACJVQ010000019.1"/>
</dbReference>
<accession>A0A841SXK7</accession>
<organism evidence="1 2">
    <name type="scientific">Cohnella thailandensis</name>
    <dbReference type="NCBI Taxonomy" id="557557"/>
    <lineage>
        <taxon>Bacteria</taxon>
        <taxon>Bacillati</taxon>
        <taxon>Bacillota</taxon>
        <taxon>Bacilli</taxon>
        <taxon>Bacillales</taxon>
        <taxon>Paenibacillaceae</taxon>
        <taxon>Cohnella</taxon>
    </lineage>
</organism>
<gene>
    <name evidence="1" type="ORF">H7B67_22830</name>
</gene>
<protein>
    <submittedName>
        <fullName evidence="1">Uncharacterized protein</fullName>
    </submittedName>
</protein>
<reference evidence="1 2" key="1">
    <citation type="submission" date="2020-08" db="EMBL/GenBank/DDBJ databases">
        <title>Cohnella phylogeny.</title>
        <authorList>
            <person name="Dunlap C."/>
        </authorList>
    </citation>
    <scope>NUCLEOTIDE SEQUENCE [LARGE SCALE GENOMIC DNA]</scope>
    <source>
        <strain evidence="1 2">DSM 25241</strain>
    </source>
</reference>
<dbReference type="AlphaFoldDB" id="A0A841SXK7"/>
<keyword evidence="2" id="KW-1185">Reference proteome</keyword>
<evidence type="ECO:0000313" key="2">
    <source>
        <dbReference type="Proteomes" id="UP000535838"/>
    </source>
</evidence>
<evidence type="ECO:0000313" key="1">
    <source>
        <dbReference type="EMBL" id="MBB6636973.1"/>
    </source>
</evidence>
<proteinExistence type="predicted"/>